<evidence type="ECO:0000313" key="2">
    <source>
        <dbReference type="Proteomes" id="UP000198556"/>
    </source>
</evidence>
<organism evidence="1 2">
    <name type="scientific">Granulicatella balaenopterae</name>
    <dbReference type="NCBI Taxonomy" id="137733"/>
    <lineage>
        <taxon>Bacteria</taxon>
        <taxon>Bacillati</taxon>
        <taxon>Bacillota</taxon>
        <taxon>Bacilli</taxon>
        <taxon>Lactobacillales</taxon>
        <taxon>Carnobacteriaceae</taxon>
        <taxon>Granulicatella</taxon>
    </lineage>
</organism>
<dbReference type="Proteomes" id="UP000198556">
    <property type="component" value="Unassembled WGS sequence"/>
</dbReference>
<dbReference type="AlphaFoldDB" id="A0A1H9IJW6"/>
<name>A0A1H9IJW6_9LACT</name>
<dbReference type="EMBL" id="FOGF01000006">
    <property type="protein sequence ID" value="SEQ74848.1"/>
    <property type="molecule type" value="Genomic_DNA"/>
</dbReference>
<accession>A0A1H9IJW6</accession>
<protein>
    <submittedName>
        <fullName evidence="1">Uncharacterized protein</fullName>
    </submittedName>
</protein>
<dbReference type="RefSeq" id="WP_089746064.1">
    <property type="nucleotide sequence ID" value="NZ_FOGF01000006.1"/>
</dbReference>
<dbReference type="STRING" id="137733.SAMN05421767_1069"/>
<gene>
    <name evidence="1" type="ORF">SAMN05421767_1069</name>
</gene>
<reference evidence="1 2" key="1">
    <citation type="submission" date="2016-10" db="EMBL/GenBank/DDBJ databases">
        <authorList>
            <person name="de Groot N.N."/>
        </authorList>
    </citation>
    <scope>NUCLEOTIDE SEQUENCE [LARGE SCALE GENOMIC DNA]</scope>
    <source>
        <strain evidence="1 2">DSM 15827</strain>
    </source>
</reference>
<proteinExistence type="predicted"/>
<keyword evidence="2" id="KW-1185">Reference proteome</keyword>
<evidence type="ECO:0000313" key="1">
    <source>
        <dbReference type="EMBL" id="SEQ74848.1"/>
    </source>
</evidence>
<sequence length="106" mass="12658">MEYVYMLKEDNTLDYYVVYNYNGEELEDNQTLIRPADGLYNATFNRNTQQWEEGIKIEPEPPKELTKEEELRIQMERDKKEMISKYEAKELVEEAITSITSMMFGL</sequence>